<accession>A0A1J0EEV6</accession>
<evidence type="ECO:0000256" key="2">
    <source>
        <dbReference type="SAM" id="Phobius"/>
    </source>
</evidence>
<evidence type="ECO:0000256" key="1">
    <source>
        <dbReference type="SAM" id="MobiDB-lite"/>
    </source>
</evidence>
<dbReference type="AlphaFoldDB" id="A0A1J0EEV6"/>
<organism evidence="3 4">
    <name type="scientific">Pseudomonas frederiksbergensis</name>
    <dbReference type="NCBI Taxonomy" id="104087"/>
    <lineage>
        <taxon>Bacteria</taxon>
        <taxon>Pseudomonadati</taxon>
        <taxon>Pseudomonadota</taxon>
        <taxon>Gammaproteobacteria</taxon>
        <taxon>Pseudomonadales</taxon>
        <taxon>Pseudomonadaceae</taxon>
        <taxon>Pseudomonas</taxon>
    </lineage>
</organism>
<dbReference type="RefSeq" id="WP_071550638.1">
    <property type="nucleotide sequence ID" value="NZ_CP017886.1"/>
</dbReference>
<proteinExistence type="predicted"/>
<evidence type="ECO:0000313" key="4">
    <source>
        <dbReference type="Proteomes" id="UP000182567"/>
    </source>
</evidence>
<keyword evidence="2" id="KW-1133">Transmembrane helix</keyword>
<evidence type="ECO:0000313" key="3">
    <source>
        <dbReference type="EMBL" id="APC14637.1"/>
    </source>
</evidence>
<dbReference type="OrthoDB" id="7008625at2"/>
<dbReference type="EMBL" id="CP017886">
    <property type="protein sequence ID" value="APC14637.1"/>
    <property type="molecule type" value="Genomic_DNA"/>
</dbReference>
<gene>
    <name evidence="3" type="ORF">BLL42_02395</name>
</gene>
<name>A0A1J0EEV6_9PSED</name>
<feature type="region of interest" description="Disordered" evidence="1">
    <location>
        <begin position="132"/>
        <end position="157"/>
    </location>
</feature>
<reference evidence="4" key="1">
    <citation type="submission" date="2016-10" db="EMBL/GenBank/DDBJ databases">
        <title>Pseudomonas frederiksbergensis ERGS4:02 complete genome.</title>
        <authorList>
            <person name="Kumar R."/>
            <person name="Acharya V."/>
            <person name="Singh D."/>
        </authorList>
    </citation>
    <scope>NUCLEOTIDE SEQUENCE [LARGE SCALE GENOMIC DNA]</scope>
    <source>
        <strain evidence="4">ERGS4:02</strain>
    </source>
</reference>
<keyword evidence="2" id="KW-0812">Transmembrane</keyword>
<sequence>MMTPIQIGALVILIVLAALLLWGGYIMGRSDGLETGLREGEDNQRAASAKTIRELQASLQFIRADHTRLAQTCKRLEAGPLFGPVEHQTLVAISELLRISAETFSAFRTGKKLERDARSLREQAHAMAAQLQPGIEGSNVAPQAHSKRSVFPSKEAA</sequence>
<protein>
    <submittedName>
        <fullName evidence="3">Uncharacterized protein</fullName>
    </submittedName>
</protein>
<dbReference type="GeneID" id="46907052"/>
<keyword evidence="2" id="KW-0472">Membrane</keyword>
<feature type="transmembrane region" description="Helical" evidence="2">
    <location>
        <begin position="6"/>
        <end position="28"/>
    </location>
</feature>
<dbReference type="Proteomes" id="UP000182567">
    <property type="component" value="Chromosome"/>
</dbReference>